<dbReference type="EMBL" id="JSVA01000013">
    <property type="protein sequence ID" value="KOF02405.1"/>
    <property type="molecule type" value="Genomic_DNA"/>
</dbReference>
<sequence>MEKVLILSHVTAGVTALLSGILAAFFGRKGGKIHRAAGKVFFWSMVWIFISAILIVSFVRFNFFLTIIAVFSFYMTFAGQRVLKLKKTLQPLLIDWIAAFIAIAFGLTLFGAGIRYLVLSNFSSSFGYLSIIFGFFTANTAWLNIKGFRNTKPDKMWWWFAHMNLMGGAFIASVTAFLVQNGALFQALGNVGWLLWVLPAAIGSPLIAYHANRYRKQFGVGKYANTLKV</sequence>
<feature type="transmembrane region" description="Helical" evidence="1">
    <location>
        <begin position="157"/>
        <end position="179"/>
    </location>
</feature>
<keyword evidence="1" id="KW-0812">Transmembrane</keyword>
<evidence type="ECO:0000313" key="3">
    <source>
        <dbReference type="Proteomes" id="UP000036908"/>
    </source>
</evidence>
<comment type="caution">
    <text evidence="2">The sequence shown here is derived from an EMBL/GenBank/DDBJ whole genome shotgun (WGS) entry which is preliminary data.</text>
</comment>
<keyword evidence="1" id="KW-0472">Membrane</keyword>
<dbReference type="PATRIC" id="fig|1566026.4.peg.771"/>
<feature type="transmembrane region" description="Helical" evidence="1">
    <location>
        <begin position="92"/>
        <end position="114"/>
    </location>
</feature>
<feature type="transmembrane region" description="Helical" evidence="1">
    <location>
        <begin position="126"/>
        <end position="145"/>
    </location>
</feature>
<evidence type="ECO:0008006" key="4">
    <source>
        <dbReference type="Google" id="ProtNLM"/>
    </source>
</evidence>
<gene>
    <name evidence="2" type="ORF">OB69_12390</name>
</gene>
<keyword evidence="1" id="KW-1133">Transmembrane helix</keyword>
<protein>
    <recommendedName>
        <fullName evidence="4">DUF2306 domain-containing protein</fullName>
    </recommendedName>
</protein>
<dbReference type="OrthoDB" id="5984490at2"/>
<feature type="transmembrane region" description="Helical" evidence="1">
    <location>
        <begin position="6"/>
        <end position="28"/>
    </location>
</feature>
<feature type="transmembrane region" description="Helical" evidence="1">
    <location>
        <begin position="191"/>
        <end position="209"/>
    </location>
</feature>
<dbReference type="Proteomes" id="UP000036908">
    <property type="component" value="Unassembled WGS sequence"/>
</dbReference>
<evidence type="ECO:0000313" key="2">
    <source>
        <dbReference type="EMBL" id="KOF02405.1"/>
    </source>
</evidence>
<name>A0A0L8AJP8_9BACT</name>
<dbReference type="RefSeq" id="WP_053224053.1">
    <property type="nucleotide sequence ID" value="NZ_JSVA01000013.1"/>
</dbReference>
<proteinExistence type="predicted"/>
<evidence type="ECO:0000256" key="1">
    <source>
        <dbReference type="SAM" id="Phobius"/>
    </source>
</evidence>
<keyword evidence="3" id="KW-1185">Reference proteome</keyword>
<organism evidence="2 3">
    <name type="scientific">Roseivirga seohaensis subsp. aquiponti</name>
    <dbReference type="NCBI Taxonomy" id="1566026"/>
    <lineage>
        <taxon>Bacteria</taxon>
        <taxon>Pseudomonadati</taxon>
        <taxon>Bacteroidota</taxon>
        <taxon>Cytophagia</taxon>
        <taxon>Cytophagales</taxon>
        <taxon>Roseivirgaceae</taxon>
        <taxon>Roseivirga</taxon>
    </lineage>
</organism>
<accession>A0A0L8AJP8</accession>
<feature type="transmembrane region" description="Helical" evidence="1">
    <location>
        <begin position="63"/>
        <end position="80"/>
    </location>
</feature>
<feature type="transmembrane region" description="Helical" evidence="1">
    <location>
        <begin position="40"/>
        <end position="57"/>
    </location>
</feature>
<reference evidence="3" key="1">
    <citation type="submission" date="2014-11" db="EMBL/GenBank/DDBJ databases">
        <title>Genome sequencing of Roseivirga sp. D-25.</title>
        <authorList>
            <person name="Selvaratnam C."/>
            <person name="Thevarajoo S."/>
            <person name="Goh K.M."/>
            <person name="Eee R."/>
            <person name="Chan K.-G."/>
            <person name="Chong C.S."/>
        </authorList>
    </citation>
    <scope>NUCLEOTIDE SEQUENCE [LARGE SCALE GENOMIC DNA]</scope>
    <source>
        <strain evidence="3">D-25</strain>
    </source>
</reference>
<dbReference type="AlphaFoldDB" id="A0A0L8AJP8"/>